<feature type="binding site" evidence="4">
    <location>
        <position position="72"/>
    </location>
    <ligand>
        <name>Fe cation</name>
        <dbReference type="ChEBI" id="CHEBI:24875"/>
        <label>1</label>
    </ligand>
</feature>
<name>A0A4R6Z7D1_9GAMM</name>
<dbReference type="CDD" id="cd01049">
    <property type="entry name" value="RNRR2"/>
    <property type="match status" value="1"/>
</dbReference>
<keyword evidence="2 4" id="KW-0408">Iron</keyword>
<comment type="catalytic activity">
    <reaction evidence="2">
        <text>a 2'-deoxyribonucleoside 5'-diphosphate + [thioredoxin]-disulfide + H2O = a ribonucleoside 5'-diphosphate + [thioredoxin]-dithiol</text>
        <dbReference type="Rhea" id="RHEA:23252"/>
        <dbReference type="Rhea" id="RHEA-COMP:10698"/>
        <dbReference type="Rhea" id="RHEA-COMP:10700"/>
        <dbReference type="ChEBI" id="CHEBI:15377"/>
        <dbReference type="ChEBI" id="CHEBI:29950"/>
        <dbReference type="ChEBI" id="CHEBI:50058"/>
        <dbReference type="ChEBI" id="CHEBI:57930"/>
        <dbReference type="ChEBI" id="CHEBI:73316"/>
        <dbReference type="EC" id="1.17.4.1"/>
    </reaction>
</comment>
<keyword evidence="7" id="KW-1185">Reference proteome</keyword>
<dbReference type="Gene3D" id="1.10.620.20">
    <property type="entry name" value="Ribonucleotide Reductase, subunit A"/>
    <property type="match status" value="1"/>
</dbReference>
<evidence type="ECO:0000313" key="7">
    <source>
        <dbReference type="Proteomes" id="UP000295293"/>
    </source>
</evidence>
<comment type="similarity">
    <text evidence="1 2">Belongs to the ribonucleoside diphosphate reductase small chain family.</text>
</comment>
<dbReference type="InterPro" id="IPR012348">
    <property type="entry name" value="RNR-like"/>
</dbReference>
<dbReference type="EC" id="1.17.4.1" evidence="2"/>
<keyword evidence="5" id="KW-0812">Transmembrane</keyword>
<feature type="transmembrane region" description="Helical" evidence="5">
    <location>
        <begin position="166"/>
        <end position="191"/>
    </location>
</feature>
<dbReference type="GO" id="GO:0004748">
    <property type="term" value="F:ribonucleoside-diphosphate reductase activity, thioredoxin disulfide as acceptor"/>
    <property type="evidence" value="ECO:0007669"/>
    <property type="project" value="UniProtKB-EC"/>
</dbReference>
<feature type="binding site" evidence="4">
    <location>
        <position position="106"/>
    </location>
    <ligand>
        <name>Fe cation</name>
        <dbReference type="ChEBI" id="CHEBI:24875"/>
        <label>1</label>
    </ligand>
</feature>
<keyword evidence="2 4" id="KW-0479">Metal-binding</keyword>
<reference evidence="6 7" key="1">
    <citation type="submission" date="2019-03" db="EMBL/GenBank/DDBJ databases">
        <title>Genomic Encyclopedia of Type Strains, Phase IV (KMG-IV): sequencing the most valuable type-strain genomes for metagenomic binning, comparative biology and taxonomic classification.</title>
        <authorList>
            <person name="Goeker M."/>
        </authorList>
    </citation>
    <scope>NUCLEOTIDE SEQUENCE [LARGE SCALE GENOMIC DNA]</scope>
    <source>
        <strain evidence="6 7">DSM 21667</strain>
    </source>
</reference>
<dbReference type="PIRSF" id="PIRSF000355">
    <property type="entry name" value="NrdB"/>
    <property type="match status" value="1"/>
</dbReference>
<evidence type="ECO:0000256" key="1">
    <source>
        <dbReference type="ARBA" id="ARBA00009303"/>
    </source>
</evidence>
<keyword evidence="5" id="KW-1133">Transmembrane helix</keyword>
<feature type="binding site" evidence="4">
    <location>
        <position position="103"/>
    </location>
    <ligand>
        <name>Fe cation</name>
        <dbReference type="ChEBI" id="CHEBI:24875"/>
        <label>1</label>
    </ligand>
</feature>
<dbReference type="PANTHER" id="PTHR23409">
    <property type="entry name" value="RIBONUCLEOSIDE-DIPHOSPHATE REDUCTASE SMALL CHAIN"/>
    <property type="match status" value="1"/>
</dbReference>
<dbReference type="RefSeq" id="WP_133817210.1">
    <property type="nucleotide sequence ID" value="NZ_SNZH01000002.1"/>
</dbReference>
<dbReference type="InterPro" id="IPR009078">
    <property type="entry name" value="Ferritin-like_SF"/>
</dbReference>
<gene>
    <name evidence="6" type="ORF">DFR29_102149</name>
</gene>
<keyword evidence="2" id="KW-0215">Deoxyribonucleotide synthesis</keyword>
<dbReference type="PANTHER" id="PTHR23409:SF18">
    <property type="entry name" value="RIBONUCLEOSIDE-DIPHOSPHATE REDUCTASE SUBUNIT M2"/>
    <property type="match status" value="1"/>
</dbReference>
<evidence type="ECO:0000256" key="3">
    <source>
        <dbReference type="PIRSR" id="PIRSR000355-1"/>
    </source>
</evidence>
<dbReference type="InterPro" id="IPR000358">
    <property type="entry name" value="RNR_small_fam"/>
</dbReference>
<organism evidence="6 7">
    <name type="scientific">Tahibacter aquaticus</name>
    <dbReference type="NCBI Taxonomy" id="520092"/>
    <lineage>
        <taxon>Bacteria</taxon>
        <taxon>Pseudomonadati</taxon>
        <taxon>Pseudomonadota</taxon>
        <taxon>Gammaproteobacteria</taxon>
        <taxon>Lysobacterales</taxon>
        <taxon>Rhodanobacteraceae</taxon>
        <taxon>Tahibacter</taxon>
    </lineage>
</organism>
<evidence type="ECO:0000256" key="2">
    <source>
        <dbReference type="PIRNR" id="PIRNR000355"/>
    </source>
</evidence>
<comment type="cofactor">
    <cofactor evidence="2 4">
        <name>Fe cation</name>
        <dbReference type="ChEBI" id="CHEBI:24875"/>
    </cofactor>
    <text evidence="2 4">Binds 2 iron ions per subunit.</text>
</comment>
<feature type="active site" evidence="3">
    <location>
        <position position="110"/>
    </location>
</feature>
<dbReference type="GO" id="GO:0046872">
    <property type="term" value="F:metal ion binding"/>
    <property type="evidence" value="ECO:0007669"/>
    <property type="project" value="UniProtKB-KW"/>
</dbReference>
<feature type="binding site" evidence="4">
    <location>
        <position position="215"/>
    </location>
    <ligand>
        <name>Fe cation</name>
        <dbReference type="ChEBI" id="CHEBI:24875"/>
        <label>2</label>
    </ligand>
</feature>
<dbReference type="SUPFAM" id="SSF47240">
    <property type="entry name" value="Ferritin-like"/>
    <property type="match status" value="1"/>
</dbReference>
<feature type="binding site" evidence="4">
    <location>
        <position position="212"/>
    </location>
    <ligand>
        <name>Fe cation</name>
        <dbReference type="ChEBI" id="CHEBI:24875"/>
        <label>2</label>
    </ligand>
</feature>
<sequence length="336" mass="38432">MSAPKILDPGLELTLRPMRYPIFFDFYKKSIRNTWTVEEVDFSDDRRDLRTQLSPGELHLVERLVAFFATGDMIVSNNVVLNLYRHINSPEARLYLSRQIFEEAQHVEFYLTLLDTYLDDPERRSAAFRAIDDVASIRRKGEFCLKWMGSVDALGPLHGRRERQAFLLNLICFAACIEGLFFFGAFAYVYYLRSRGLLNGLATGTNWVFRDESMHIAFAFKVIDQIRTEEPELFDAALQAQVEAMIDEALACEIGFAQDVIGDGIAGLPLADMIEYLRCIADERLVALGMPRRFGARNPLSFLVLQDAQELTNFFERRVSSYQVGIGGNIRFDQAF</sequence>
<dbReference type="UniPathway" id="UPA00326"/>
<feature type="binding site" evidence="4">
    <location>
        <position position="178"/>
    </location>
    <ligand>
        <name>Fe cation</name>
        <dbReference type="ChEBI" id="CHEBI:24875"/>
        <label>2</label>
    </ligand>
</feature>
<keyword evidence="5" id="KW-0472">Membrane</keyword>
<comment type="caution">
    <text evidence="6">The sequence shown here is derived from an EMBL/GenBank/DDBJ whole genome shotgun (WGS) entry which is preliminary data.</text>
</comment>
<evidence type="ECO:0000256" key="4">
    <source>
        <dbReference type="PIRSR" id="PIRSR000355-2"/>
    </source>
</evidence>
<dbReference type="OrthoDB" id="9766544at2"/>
<evidence type="ECO:0000256" key="5">
    <source>
        <dbReference type="SAM" id="Phobius"/>
    </source>
</evidence>
<evidence type="ECO:0000313" key="6">
    <source>
        <dbReference type="EMBL" id="TDR47489.1"/>
    </source>
</evidence>
<dbReference type="AlphaFoldDB" id="A0A4R6Z7D1"/>
<dbReference type="Proteomes" id="UP000295293">
    <property type="component" value="Unassembled WGS sequence"/>
</dbReference>
<dbReference type="Pfam" id="PF00268">
    <property type="entry name" value="Ribonuc_red_sm"/>
    <property type="match status" value="1"/>
</dbReference>
<keyword evidence="2" id="KW-0560">Oxidoreductase</keyword>
<proteinExistence type="inferred from homology"/>
<comment type="function">
    <text evidence="2">Provides the precursors necessary for DNA synthesis. Catalyzes the biosynthesis of deoxyribonucleotides from the corresponding ribonucleotides.</text>
</comment>
<protein>
    <recommendedName>
        <fullName evidence="2">Ribonucleoside-diphosphate reductase subunit beta</fullName>
        <ecNumber evidence="2">1.17.4.1</ecNumber>
    </recommendedName>
</protein>
<dbReference type="GO" id="GO:0009263">
    <property type="term" value="P:deoxyribonucleotide biosynthetic process"/>
    <property type="evidence" value="ECO:0007669"/>
    <property type="project" value="UniProtKB-KW"/>
</dbReference>
<feature type="binding site" evidence="4">
    <location>
        <position position="103"/>
    </location>
    <ligand>
        <name>Fe cation</name>
        <dbReference type="ChEBI" id="CHEBI:24875"/>
        <label>2</label>
    </ligand>
</feature>
<dbReference type="InterPro" id="IPR033909">
    <property type="entry name" value="RNR_small"/>
</dbReference>
<dbReference type="EMBL" id="SNZH01000002">
    <property type="protein sequence ID" value="TDR47489.1"/>
    <property type="molecule type" value="Genomic_DNA"/>
</dbReference>
<accession>A0A4R6Z7D1</accession>